<keyword evidence="6" id="KW-0479">Metal-binding</keyword>
<gene>
    <name evidence="12" type="ORF">A4A59_30485</name>
</gene>
<dbReference type="Gene3D" id="3.40.640.10">
    <property type="entry name" value="Type I PLP-dependent aspartate aminotransferase-like (Major domain)"/>
    <property type="match status" value="1"/>
</dbReference>
<proteinExistence type="inferred from homology"/>
<comment type="caution">
    <text evidence="12">The sequence shown here is derived from an EMBL/GenBank/DDBJ whole genome shotgun (WGS) entry which is preliminary data.</text>
</comment>
<evidence type="ECO:0000256" key="9">
    <source>
        <dbReference type="ARBA" id="ARBA00023014"/>
    </source>
</evidence>
<dbReference type="Pfam" id="PF00266">
    <property type="entry name" value="Aminotran_5"/>
    <property type="match status" value="1"/>
</dbReference>
<dbReference type="PANTHER" id="PTHR11601:SF34">
    <property type="entry name" value="CYSTEINE DESULFURASE"/>
    <property type="match status" value="1"/>
</dbReference>
<comment type="cofactor">
    <cofactor evidence="1">
        <name>pyridoxal 5'-phosphate</name>
        <dbReference type="ChEBI" id="CHEBI:597326"/>
    </cofactor>
</comment>
<comment type="similarity">
    <text evidence="3">Belongs to the class-V pyridoxal-phosphate-dependent aminotransferase family. NifS/IscS subfamily.</text>
</comment>
<evidence type="ECO:0000256" key="6">
    <source>
        <dbReference type="ARBA" id="ARBA00022723"/>
    </source>
</evidence>
<dbReference type="InterPro" id="IPR015424">
    <property type="entry name" value="PyrdxlP-dep_Trfase"/>
</dbReference>
<comment type="function">
    <text evidence="2">Catalyzes the removal of elemental sulfur atoms from cysteine to produce alanine. Seems to participate in the biosynthesis of the nitrogenase metalloclusters by providing the inorganic sulfur required for the Fe-S core formation.</text>
</comment>
<dbReference type="InterPro" id="IPR016454">
    <property type="entry name" value="Cysteine_dSase"/>
</dbReference>
<keyword evidence="7" id="KW-0663">Pyridoxal phosphate</keyword>
<evidence type="ECO:0000313" key="12">
    <source>
        <dbReference type="EMBL" id="KZA97846.1"/>
    </source>
</evidence>
<comment type="catalytic activity">
    <reaction evidence="10">
        <text>(sulfur carrier)-H + L-cysteine = (sulfur carrier)-SH + L-alanine</text>
        <dbReference type="Rhea" id="RHEA:43892"/>
        <dbReference type="Rhea" id="RHEA-COMP:14737"/>
        <dbReference type="Rhea" id="RHEA-COMP:14739"/>
        <dbReference type="ChEBI" id="CHEBI:29917"/>
        <dbReference type="ChEBI" id="CHEBI:35235"/>
        <dbReference type="ChEBI" id="CHEBI:57972"/>
        <dbReference type="ChEBI" id="CHEBI:64428"/>
        <dbReference type="EC" id="2.8.1.7"/>
    </reaction>
</comment>
<dbReference type="GO" id="GO:0046872">
    <property type="term" value="F:metal ion binding"/>
    <property type="evidence" value="ECO:0007669"/>
    <property type="project" value="UniProtKB-KW"/>
</dbReference>
<evidence type="ECO:0000256" key="2">
    <source>
        <dbReference type="ARBA" id="ARBA00003120"/>
    </source>
</evidence>
<dbReference type="Gene3D" id="3.90.1150.10">
    <property type="entry name" value="Aspartate Aminotransferase, domain 1"/>
    <property type="match status" value="1"/>
</dbReference>
<keyword evidence="9" id="KW-0411">Iron-sulfur</keyword>
<organism evidence="12">
    <name type="scientific">Rhizobium leguminosarum</name>
    <dbReference type="NCBI Taxonomy" id="384"/>
    <lineage>
        <taxon>Bacteria</taxon>
        <taxon>Pseudomonadati</taxon>
        <taxon>Pseudomonadota</taxon>
        <taxon>Alphaproteobacteria</taxon>
        <taxon>Hyphomicrobiales</taxon>
        <taxon>Rhizobiaceae</taxon>
        <taxon>Rhizobium/Agrobacterium group</taxon>
        <taxon>Rhizobium</taxon>
    </lineage>
</organism>
<dbReference type="SUPFAM" id="SSF53383">
    <property type="entry name" value="PLP-dependent transferases"/>
    <property type="match status" value="1"/>
</dbReference>
<dbReference type="InterPro" id="IPR000192">
    <property type="entry name" value="Aminotrans_V_dom"/>
</dbReference>
<protein>
    <recommendedName>
        <fullName evidence="4">Cysteine desulfurase</fullName>
    </recommendedName>
</protein>
<dbReference type="GO" id="GO:0051536">
    <property type="term" value="F:iron-sulfur cluster binding"/>
    <property type="evidence" value="ECO:0007669"/>
    <property type="project" value="UniProtKB-KW"/>
</dbReference>
<evidence type="ECO:0000256" key="4">
    <source>
        <dbReference type="ARBA" id="ARBA00013558"/>
    </source>
</evidence>
<evidence type="ECO:0000256" key="7">
    <source>
        <dbReference type="ARBA" id="ARBA00022898"/>
    </source>
</evidence>
<dbReference type="InterPro" id="IPR015421">
    <property type="entry name" value="PyrdxlP-dep_Trfase_major"/>
</dbReference>
<evidence type="ECO:0000256" key="5">
    <source>
        <dbReference type="ARBA" id="ARBA00022679"/>
    </source>
</evidence>
<dbReference type="GO" id="GO:0031071">
    <property type="term" value="F:cysteine desulfurase activity"/>
    <property type="evidence" value="ECO:0007669"/>
    <property type="project" value="UniProtKB-EC"/>
</dbReference>
<evidence type="ECO:0000259" key="11">
    <source>
        <dbReference type="Pfam" id="PF00266"/>
    </source>
</evidence>
<reference evidence="12" key="1">
    <citation type="submission" date="2016-03" db="EMBL/GenBank/DDBJ databases">
        <title>Microsymbionts genomes from the relict species Vavilovia formosa.</title>
        <authorList>
            <person name="Chirak E."/>
            <person name="Kimeklis A."/>
            <person name="Kopat V."/>
            <person name="Andronov E."/>
        </authorList>
    </citation>
    <scope>NUCLEOTIDE SEQUENCE [LARGE SCALE GENOMIC DNA]</scope>
    <source>
        <strain evidence="12">Vaf12</strain>
    </source>
</reference>
<name>A0A154IBB0_RHILE</name>
<keyword evidence="5" id="KW-0808">Transferase</keyword>
<dbReference type="InterPro" id="IPR015422">
    <property type="entry name" value="PyrdxlP-dep_Trfase_small"/>
</dbReference>
<dbReference type="EMBL" id="LVYU01000130">
    <property type="protein sequence ID" value="KZA97846.1"/>
    <property type="molecule type" value="Genomic_DNA"/>
</dbReference>
<evidence type="ECO:0000256" key="10">
    <source>
        <dbReference type="ARBA" id="ARBA00050776"/>
    </source>
</evidence>
<sequence length="405" mass="41885">MAPPRLYLDWNATAPLHPAARAAIMRAIDVFGNPNSVHGEGRAARAAIEGARRKVAALAGTDAGNVVFTSGATEAANLVLTPDFRMGRTPLRLGHLYFSAIEHPAVREGGRFAREKMTEIPVTEAGIADLDALGRLLEAHDKAAGLPMVAIMLVNNETGIVQPVEAAAKIVHAHGGLFVVDAVQAAGRIALDIGKIGADFMIVSSHKIGGPKGAGALIAQGEALMPRPLIQGGGQERGHRSGTQNSLALIGFGAAAEAAADELEARNVAIGVLRERLEAGMREVAADVMIHGEGGERVANTIFFTLPGLKAETGQIAFDLEGVALSAGSACSSGRLGESHVLTAMGRDAKLGALRISLGFSTTEEDIDRAIAAFAKIANRRRSAGEAACPVSKLAETQISACQSG</sequence>
<dbReference type="Gene3D" id="1.10.260.50">
    <property type="match status" value="1"/>
</dbReference>
<dbReference type="AlphaFoldDB" id="A0A154IBB0"/>
<dbReference type="RefSeq" id="WP_062944348.1">
    <property type="nucleotide sequence ID" value="NZ_CP171844.1"/>
</dbReference>
<dbReference type="PANTHER" id="PTHR11601">
    <property type="entry name" value="CYSTEINE DESULFURYLASE FAMILY MEMBER"/>
    <property type="match status" value="1"/>
</dbReference>
<accession>A0A154IBB0</accession>
<evidence type="ECO:0000256" key="1">
    <source>
        <dbReference type="ARBA" id="ARBA00001933"/>
    </source>
</evidence>
<feature type="domain" description="Aminotransferase class V" evidence="11">
    <location>
        <begin position="7"/>
        <end position="369"/>
    </location>
</feature>
<dbReference type="PIRSF" id="PIRSF005572">
    <property type="entry name" value="NifS"/>
    <property type="match status" value="1"/>
</dbReference>
<keyword evidence="8" id="KW-0408">Iron</keyword>
<evidence type="ECO:0000256" key="8">
    <source>
        <dbReference type="ARBA" id="ARBA00023004"/>
    </source>
</evidence>
<evidence type="ECO:0000256" key="3">
    <source>
        <dbReference type="ARBA" id="ARBA00006490"/>
    </source>
</evidence>